<reference evidence="2 3" key="1">
    <citation type="submission" date="2018-06" db="EMBL/GenBank/DDBJ databases">
        <title>The draft genome sequences of strains SCU63 and S1.</title>
        <authorList>
            <person name="Gan L."/>
        </authorList>
    </citation>
    <scope>NUCLEOTIDE SEQUENCE [LARGE SCALE GENOMIC DNA]</scope>
    <source>
        <strain evidence="2 3">SCU63</strain>
    </source>
</reference>
<keyword evidence="3" id="KW-1185">Reference proteome</keyword>
<sequence length="91" mass="10185">MKDNKIWLVAPSALPGGASFGFVRLGVGFDLVGGGYFFRSFLIYAQLCMKYAQLRSIYAQLYAKYAQLRLTYAQLTNLQLASRYLLSLSVS</sequence>
<dbReference type="AlphaFoldDB" id="A0A365L7H5"/>
<keyword evidence="1" id="KW-0472">Membrane</keyword>
<name>A0A365L7H5_9BACL</name>
<proteinExistence type="predicted"/>
<dbReference type="EMBL" id="QLZR01000001">
    <property type="protein sequence ID" value="RAZ81333.1"/>
    <property type="molecule type" value="Genomic_DNA"/>
</dbReference>
<dbReference type="Proteomes" id="UP000251002">
    <property type="component" value="Unassembled WGS sequence"/>
</dbReference>
<comment type="caution">
    <text evidence="2">The sequence shown here is derived from an EMBL/GenBank/DDBJ whole genome shotgun (WGS) entry which is preliminary data.</text>
</comment>
<organism evidence="2 3">
    <name type="scientific">Planococcus halotolerans</name>
    <dbReference type="NCBI Taxonomy" id="2233542"/>
    <lineage>
        <taxon>Bacteria</taxon>
        <taxon>Bacillati</taxon>
        <taxon>Bacillota</taxon>
        <taxon>Bacilli</taxon>
        <taxon>Bacillales</taxon>
        <taxon>Caryophanaceae</taxon>
        <taxon>Planococcus</taxon>
    </lineage>
</organism>
<keyword evidence="1" id="KW-0812">Transmembrane</keyword>
<keyword evidence="1" id="KW-1133">Transmembrane helix</keyword>
<feature type="transmembrane region" description="Helical" evidence="1">
    <location>
        <begin position="20"/>
        <end position="45"/>
    </location>
</feature>
<evidence type="ECO:0000313" key="2">
    <source>
        <dbReference type="EMBL" id="RAZ81333.1"/>
    </source>
</evidence>
<evidence type="ECO:0000313" key="3">
    <source>
        <dbReference type="Proteomes" id="UP000251002"/>
    </source>
</evidence>
<protein>
    <submittedName>
        <fullName evidence="2">Uncharacterized protein</fullName>
    </submittedName>
</protein>
<gene>
    <name evidence="2" type="ORF">DP120_03355</name>
</gene>
<accession>A0A365L7H5</accession>
<evidence type="ECO:0000256" key="1">
    <source>
        <dbReference type="SAM" id="Phobius"/>
    </source>
</evidence>